<protein>
    <recommendedName>
        <fullName evidence="7">THAP-type domain-containing protein</fullName>
    </recommendedName>
</protein>
<dbReference type="InterPro" id="IPR006612">
    <property type="entry name" value="THAP_Znf"/>
</dbReference>
<evidence type="ECO:0000256" key="4">
    <source>
        <dbReference type="ARBA" id="ARBA00023125"/>
    </source>
</evidence>
<keyword evidence="2 5" id="KW-0863">Zinc-finger</keyword>
<evidence type="ECO:0000256" key="3">
    <source>
        <dbReference type="ARBA" id="ARBA00022833"/>
    </source>
</evidence>
<dbReference type="SUPFAM" id="SSF57716">
    <property type="entry name" value="Glucocorticoid receptor-like (DNA-binding domain)"/>
    <property type="match status" value="1"/>
</dbReference>
<feature type="compositionally biased region" description="Polar residues" evidence="6">
    <location>
        <begin position="157"/>
        <end position="166"/>
    </location>
</feature>
<feature type="region of interest" description="Disordered" evidence="6">
    <location>
        <begin position="99"/>
        <end position="168"/>
    </location>
</feature>
<keyword evidence="3" id="KW-0862">Zinc</keyword>
<dbReference type="AlphaFoldDB" id="A0A6B0V8P8"/>
<accession>A0A6B0V8P8</accession>
<dbReference type="EMBL" id="GIFC01015898">
    <property type="protein sequence ID" value="MXU97981.1"/>
    <property type="molecule type" value="Transcribed_RNA"/>
</dbReference>
<feature type="domain" description="THAP-type" evidence="7">
    <location>
        <begin position="1"/>
        <end position="93"/>
    </location>
</feature>
<evidence type="ECO:0000256" key="2">
    <source>
        <dbReference type="ARBA" id="ARBA00022771"/>
    </source>
</evidence>
<dbReference type="GO" id="GO:0003677">
    <property type="term" value="F:DNA binding"/>
    <property type="evidence" value="ECO:0007669"/>
    <property type="project" value="UniProtKB-UniRule"/>
</dbReference>
<evidence type="ECO:0000259" key="7">
    <source>
        <dbReference type="PROSITE" id="PS50950"/>
    </source>
</evidence>
<sequence length="299" mass="33873">MTICAVNGCSNRSSRRNPTTPSVSFYCLPKVISNQCDRTRELSEKRRKLWLEKINRRELYFKKDVRICSVHFISGKPAYLMHDSHPDWLPTLKLGRERSLESSRPWRARRAQRGKQEEVADEKEVGEATEVAGNSQVASERVSGRDQIASHKKVPNNKRTVSNRQARSSKKVAGNVKAANNKKALSNKRAANIKKVTGNRKVADEKEVAEDEEVVVSKEVAAQGLLELAGMRTREETGLSAVQEWLELYDGNVDMEQETGIGTQTTLKMRDIVALEFECRNLRRQLHELRERKPTSSSG</sequence>
<feature type="compositionally biased region" description="Basic and acidic residues" evidence="6">
    <location>
        <begin position="114"/>
        <end position="126"/>
    </location>
</feature>
<keyword evidence="1" id="KW-0479">Metal-binding</keyword>
<evidence type="ECO:0000313" key="8">
    <source>
        <dbReference type="EMBL" id="MXU97981.1"/>
    </source>
</evidence>
<name>A0A6B0V8P8_IXORI</name>
<dbReference type="Pfam" id="PF05485">
    <property type="entry name" value="THAP"/>
    <property type="match status" value="1"/>
</dbReference>
<evidence type="ECO:0000256" key="6">
    <source>
        <dbReference type="SAM" id="MobiDB-lite"/>
    </source>
</evidence>
<evidence type="ECO:0000256" key="1">
    <source>
        <dbReference type="ARBA" id="ARBA00022723"/>
    </source>
</evidence>
<proteinExistence type="predicted"/>
<reference evidence="8" key="1">
    <citation type="submission" date="2019-12" db="EMBL/GenBank/DDBJ databases">
        <title>An insight into the sialome of adult female Ixodes ricinus ticks feeding for 6 days.</title>
        <authorList>
            <person name="Perner J."/>
            <person name="Ribeiro J.M.C."/>
        </authorList>
    </citation>
    <scope>NUCLEOTIDE SEQUENCE</scope>
    <source>
        <strain evidence="8">Semi-engorged</strain>
        <tissue evidence="8">Salivary glands</tissue>
    </source>
</reference>
<dbReference type="SMART" id="SM00980">
    <property type="entry name" value="THAP"/>
    <property type="match status" value="1"/>
</dbReference>
<dbReference type="PROSITE" id="PS50950">
    <property type="entry name" value="ZF_THAP"/>
    <property type="match status" value="1"/>
</dbReference>
<evidence type="ECO:0000256" key="5">
    <source>
        <dbReference type="PROSITE-ProRule" id="PRU00309"/>
    </source>
</evidence>
<dbReference type="GO" id="GO:0008270">
    <property type="term" value="F:zinc ion binding"/>
    <property type="evidence" value="ECO:0007669"/>
    <property type="project" value="UniProtKB-KW"/>
</dbReference>
<keyword evidence="4 5" id="KW-0238">DNA-binding</keyword>
<organism evidence="8">
    <name type="scientific">Ixodes ricinus</name>
    <name type="common">Common tick</name>
    <name type="synonym">Acarus ricinus</name>
    <dbReference type="NCBI Taxonomy" id="34613"/>
    <lineage>
        <taxon>Eukaryota</taxon>
        <taxon>Metazoa</taxon>
        <taxon>Ecdysozoa</taxon>
        <taxon>Arthropoda</taxon>
        <taxon>Chelicerata</taxon>
        <taxon>Arachnida</taxon>
        <taxon>Acari</taxon>
        <taxon>Parasitiformes</taxon>
        <taxon>Ixodida</taxon>
        <taxon>Ixodoidea</taxon>
        <taxon>Ixodidae</taxon>
        <taxon>Ixodinae</taxon>
        <taxon>Ixodes</taxon>
    </lineage>
</organism>